<dbReference type="AlphaFoldDB" id="S9VMJ0"/>
<dbReference type="OrthoDB" id="10265695at2759"/>
<dbReference type="EMBL" id="ATMH01005172">
    <property type="protein sequence ID" value="EPY28356.1"/>
    <property type="molecule type" value="Genomic_DNA"/>
</dbReference>
<reference evidence="1 2" key="1">
    <citation type="journal article" date="2013" name="PLoS ONE">
        <title>Predicting the Proteins of Angomonas deanei, Strigomonas culicis and Their Respective Endosymbionts Reveals New Aspects of the Trypanosomatidae Family.</title>
        <authorList>
            <person name="Motta M.C."/>
            <person name="Martins A.C."/>
            <person name="de Souza S.S."/>
            <person name="Catta-Preta C.M."/>
            <person name="Silva R."/>
            <person name="Klein C.C."/>
            <person name="de Almeida L.G."/>
            <person name="de Lima Cunha O."/>
            <person name="Ciapina L.P."/>
            <person name="Brocchi M."/>
            <person name="Colabardini A.C."/>
            <person name="de Araujo Lima B."/>
            <person name="Machado C.R."/>
            <person name="de Almeida Soares C.M."/>
            <person name="Probst C.M."/>
            <person name="de Menezes C.B."/>
            <person name="Thompson C.E."/>
            <person name="Bartholomeu D.C."/>
            <person name="Gradia D.F."/>
            <person name="Pavoni D.P."/>
            <person name="Grisard E.C."/>
            <person name="Fantinatti-Garboggini F."/>
            <person name="Marchini F.K."/>
            <person name="Rodrigues-Luiz G.F."/>
            <person name="Wagner G."/>
            <person name="Goldman G.H."/>
            <person name="Fietto J.L."/>
            <person name="Elias M.C."/>
            <person name="Goldman M.H."/>
            <person name="Sagot M.F."/>
            <person name="Pereira M."/>
            <person name="Stoco P.H."/>
            <person name="de Mendonca-Neto R.P."/>
            <person name="Teixeira S.M."/>
            <person name="Maciel T.E."/>
            <person name="de Oliveira Mendes T.A."/>
            <person name="Urmenyi T.P."/>
            <person name="de Souza W."/>
            <person name="Schenkman S."/>
            <person name="de Vasconcelos A.T."/>
        </authorList>
    </citation>
    <scope>NUCLEOTIDE SEQUENCE [LARGE SCALE GENOMIC DNA]</scope>
</reference>
<comment type="caution">
    <text evidence="1">The sequence shown here is derived from an EMBL/GenBank/DDBJ whole genome shotgun (WGS) entry which is preliminary data.</text>
</comment>
<keyword evidence="2" id="KW-1185">Reference proteome</keyword>
<accession>S9VMJ0</accession>
<evidence type="ECO:0000313" key="1">
    <source>
        <dbReference type="EMBL" id="EPY28356.1"/>
    </source>
</evidence>
<dbReference type="Gene3D" id="3.40.140.10">
    <property type="entry name" value="Cytidine Deaminase, domain 2"/>
    <property type="match status" value="1"/>
</dbReference>
<proteinExistence type="predicted"/>
<dbReference type="Proteomes" id="UP000015354">
    <property type="component" value="Unassembled WGS sequence"/>
</dbReference>
<name>S9VMJ0_9TRYP</name>
<sequence length="332" mass="37844">MFSGFPALPLAPEVPEIDGEFEAEDAMGCVHNMRNLPVETVHLTFPALCALLHHAENSTRYRSVYGRLCGLQTSTLVEITEVLPNPLREAKVRDDYETPEQREKRQREETEAMQAKFQRLYRMHQEEELDSYQVGIFVVTNALHSPYNNVGLKQLMDLQRNSQPHILLVYDAMRTSILGRPYIRAFVPSENYINYYNKTQEKSAVHLRPQELLQQAEVTKYGVLREVPVEIAVDAYHALNFENFVTAAPPDSFEVIQQPVIMDYVKALVDAVQDGTESLTQMLESEGKQNAKEQNQDQPLAQRVDALLSLQHVRELAQHLEGICDSLLLTPP</sequence>
<gene>
    <name evidence="1" type="ORF">STCU_05172</name>
</gene>
<protein>
    <submittedName>
        <fullName evidence="1">Uncharacterized protein</fullName>
    </submittedName>
</protein>
<evidence type="ECO:0000313" key="2">
    <source>
        <dbReference type="Proteomes" id="UP000015354"/>
    </source>
</evidence>
<organism evidence="1 2">
    <name type="scientific">Strigomonas culicis</name>
    <dbReference type="NCBI Taxonomy" id="28005"/>
    <lineage>
        <taxon>Eukaryota</taxon>
        <taxon>Discoba</taxon>
        <taxon>Euglenozoa</taxon>
        <taxon>Kinetoplastea</taxon>
        <taxon>Metakinetoplastina</taxon>
        <taxon>Trypanosomatida</taxon>
        <taxon>Trypanosomatidae</taxon>
        <taxon>Strigomonadinae</taxon>
        <taxon>Strigomonas</taxon>
    </lineage>
</organism>